<dbReference type="Gene3D" id="3.40.50.720">
    <property type="entry name" value="NAD(P)-binding Rossmann-like Domain"/>
    <property type="match status" value="1"/>
</dbReference>
<feature type="non-terminal residue" evidence="1">
    <location>
        <position position="1"/>
    </location>
</feature>
<dbReference type="Proteomes" id="UP000238937">
    <property type="component" value="Unassembled WGS sequence"/>
</dbReference>
<evidence type="ECO:0000313" key="2">
    <source>
        <dbReference type="Proteomes" id="UP000238937"/>
    </source>
</evidence>
<dbReference type="InterPro" id="IPR023401">
    <property type="entry name" value="ODC_N"/>
</dbReference>
<comment type="caution">
    <text evidence="1">The sequence shown here is derived from an EMBL/GenBank/DDBJ whole genome shotgun (WGS) entry which is preliminary data.</text>
</comment>
<dbReference type="RefSeq" id="WP_106309589.1">
    <property type="nucleotide sequence ID" value="NZ_PVWO01000351.1"/>
</dbReference>
<dbReference type="Gene3D" id="3.30.1780.10">
    <property type="entry name" value="ornithine cyclodeaminase, domain 1"/>
    <property type="match status" value="1"/>
</dbReference>
<sequence length="259" mass="27872">ERASATLILNSTQTGHTKAIMESSIISAKRTAASAAIGAEQLKGSQKLTTLGLIGTGLINFEIVRFLLTTCPEIETVLVCDLSQERAEQFKRKCQQLSDRLSIEIVAESSTVLKKSSVISFATTATKPHISDLSQCQPNAVILHISLRDLSPEIILAADNIVDDIDHASRAQTSVHLAELASGNRDFIRTTIGDILNGDAPARSNDNKLSIYSPFGLGVLDLALGQLAYKLAIEQQMGETIESFLPASWLERDESGVPA</sequence>
<dbReference type="GO" id="GO:0005737">
    <property type="term" value="C:cytoplasm"/>
    <property type="evidence" value="ECO:0007669"/>
    <property type="project" value="TreeGrafter"/>
</dbReference>
<dbReference type="OrthoDB" id="9792005at2"/>
<accession>A0A2T1G3B8</accession>
<dbReference type="PANTHER" id="PTHR13812">
    <property type="entry name" value="KETIMINE REDUCTASE MU-CRYSTALLIN"/>
    <property type="match status" value="1"/>
</dbReference>
<dbReference type="InterPro" id="IPR003462">
    <property type="entry name" value="ODC_Mu_crystall"/>
</dbReference>
<name>A0A2T1G3B8_9CYAN</name>
<protein>
    <submittedName>
        <fullName evidence="1">2,3-diaminopropionate biosynthesis protein SbnB</fullName>
    </submittedName>
</protein>
<dbReference type="InterPro" id="IPR036291">
    <property type="entry name" value="NAD(P)-bd_dom_sf"/>
</dbReference>
<dbReference type="AlphaFoldDB" id="A0A2T1G3B8"/>
<evidence type="ECO:0000313" key="1">
    <source>
        <dbReference type="EMBL" id="PSB51660.1"/>
    </source>
</evidence>
<proteinExistence type="predicted"/>
<gene>
    <name evidence="1" type="ORF">C7B77_21345</name>
</gene>
<dbReference type="EMBL" id="PVWO01000351">
    <property type="protein sequence ID" value="PSB51660.1"/>
    <property type="molecule type" value="Genomic_DNA"/>
</dbReference>
<dbReference type="PANTHER" id="PTHR13812:SF19">
    <property type="entry name" value="KETIMINE REDUCTASE MU-CRYSTALLIN"/>
    <property type="match status" value="1"/>
</dbReference>
<dbReference type="SUPFAM" id="SSF51735">
    <property type="entry name" value="NAD(P)-binding Rossmann-fold domains"/>
    <property type="match status" value="1"/>
</dbReference>
<reference evidence="1 2" key="1">
    <citation type="submission" date="2018-03" db="EMBL/GenBank/DDBJ databases">
        <title>The ancient ancestry and fast evolution of plastids.</title>
        <authorList>
            <person name="Moore K.R."/>
            <person name="Magnabosco C."/>
            <person name="Momper L."/>
            <person name="Gold D.A."/>
            <person name="Bosak T."/>
            <person name="Fournier G.P."/>
        </authorList>
    </citation>
    <scope>NUCLEOTIDE SEQUENCE [LARGE SCALE GENOMIC DNA]</scope>
    <source>
        <strain evidence="1 2">CCALA 037</strain>
    </source>
</reference>
<dbReference type="Pfam" id="PF02423">
    <property type="entry name" value="OCD_Mu_crystall"/>
    <property type="match status" value="1"/>
</dbReference>
<organism evidence="1 2">
    <name type="scientific">Chamaesiphon polymorphus CCALA 037</name>
    <dbReference type="NCBI Taxonomy" id="2107692"/>
    <lineage>
        <taxon>Bacteria</taxon>
        <taxon>Bacillati</taxon>
        <taxon>Cyanobacteriota</taxon>
        <taxon>Cyanophyceae</taxon>
        <taxon>Gomontiellales</taxon>
        <taxon>Chamaesiphonaceae</taxon>
        <taxon>Chamaesiphon</taxon>
    </lineage>
</organism>
<keyword evidence="2" id="KW-1185">Reference proteome</keyword>